<keyword evidence="2" id="KW-0645">Protease</keyword>
<protein>
    <submittedName>
        <fullName evidence="2">Zinc metalloprotease</fullName>
    </submittedName>
</protein>
<proteinExistence type="predicted"/>
<dbReference type="PANTHER" id="PTHR30399:SF1">
    <property type="entry name" value="UTP PYROPHOSPHATASE"/>
    <property type="match status" value="1"/>
</dbReference>
<evidence type="ECO:0000259" key="1">
    <source>
        <dbReference type="Pfam" id="PF01863"/>
    </source>
</evidence>
<dbReference type="RefSeq" id="WP_115301633.1">
    <property type="nucleotide sequence ID" value="NZ_CAAAHO010000006.1"/>
</dbReference>
<feature type="domain" description="YgjP-like metallopeptidase" evidence="1">
    <location>
        <begin position="18"/>
        <end position="225"/>
    </location>
</feature>
<keyword evidence="2" id="KW-0482">Metalloprotease</keyword>
<dbReference type="InterPro" id="IPR053136">
    <property type="entry name" value="UTP_pyrophosphatase-like"/>
</dbReference>
<dbReference type="CDD" id="cd07344">
    <property type="entry name" value="M48_yhfN_like"/>
    <property type="match status" value="1"/>
</dbReference>
<gene>
    <name evidence="2" type="ORF">NCTC13315_00364</name>
</gene>
<dbReference type="EMBL" id="UGNV01000001">
    <property type="protein sequence ID" value="STX27843.1"/>
    <property type="molecule type" value="Genomic_DNA"/>
</dbReference>
<dbReference type="InterPro" id="IPR002725">
    <property type="entry name" value="YgjP-like_metallopeptidase"/>
</dbReference>
<keyword evidence="3" id="KW-1185">Reference proteome</keyword>
<dbReference type="Gene3D" id="3.30.2010.10">
    <property type="entry name" value="Metalloproteases ('zincins'), catalytic domain"/>
    <property type="match status" value="1"/>
</dbReference>
<keyword evidence="2" id="KW-0378">Hydrolase</keyword>
<reference evidence="2 3" key="1">
    <citation type="submission" date="2018-06" db="EMBL/GenBank/DDBJ databases">
        <authorList>
            <consortium name="Pathogen Informatics"/>
            <person name="Doyle S."/>
        </authorList>
    </citation>
    <scope>NUCLEOTIDE SEQUENCE [LARGE SCALE GENOMIC DNA]</scope>
    <source>
        <strain evidence="2 3">NCTC13315</strain>
    </source>
</reference>
<dbReference type="GO" id="GO:0008237">
    <property type="term" value="F:metallopeptidase activity"/>
    <property type="evidence" value="ECO:0007669"/>
    <property type="project" value="UniProtKB-KW"/>
</dbReference>
<name>A0A378HYQ4_9GAMM</name>
<dbReference type="OrthoDB" id="9811177at2"/>
<dbReference type="Pfam" id="PF01863">
    <property type="entry name" value="YgjP-like"/>
    <property type="match status" value="1"/>
</dbReference>
<sequence>MIIEIEGFQVELTRKPVKYINLRITSQGSIKVSAPKRSSLTNISKFVKDKSSWIKSHQERLKDQEILLNMHARADENHFFLGDRYKLIIKESDIKKGITLNKSFMHCFAPANASLHETQAILHHWYRKQMETLLPALIKKWEPIIGVRVLEYGIKTMKTRWGSCNTVAKRIWINLHLIQKPLICLEYVLVHEMVHLLEPSHNKRFHSLMTKFMPKWPEYRLLLNTKLV</sequence>
<dbReference type="PANTHER" id="PTHR30399">
    <property type="entry name" value="UNCHARACTERIZED PROTEIN YGJP"/>
    <property type="match status" value="1"/>
</dbReference>
<organism evidence="2 3">
    <name type="scientific">Legionella beliardensis</name>
    <dbReference type="NCBI Taxonomy" id="91822"/>
    <lineage>
        <taxon>Bacteria</taxon>
        <taxon>Pseudomonadati</taxon>
        <taxon>Pseudomonadota</taxon>
        <taxon>Gammaproteobacteria</taxon>
        <taxon>Legionellales</taxon>
        <taxon>Legionellaceae</taxon>
        <taxon>Legionella</taxon>
    </lineage>
</organism>
<dbReference type="GO" id="GO:0006508">
    <property type="term" value="P:proteolysis"/>
    <property type="evidence" value="ECO:0007669"/>
    <property type="project" value="UniProtKB-KW"/>
</dbReference>
<evidence type="ECO:0000313" key="2">
    <source>
        <dbReference type="EMBL" id="STX27843.1"/>
    </source>
</evidence>
<accession>A0A378HYQ4</accession>
<dbReference type="Proteomes" id="UP000254968">
    <property type="component" value="Unassembled WGS sequence"/>
</dbReference>
<dbReference type="AlphaFoldDB" id="A0A378HYQ4"/>
<evidence type="ECO:0000313" key="3">
    <source>
        <dbReference type="Proteomes" id="UP000254968"/>
    </source>
</evidence>